<comment type="caution">
    <text evidence="2">The sequence shown here is derived from an EMBL/GenBank/DDBJ whole genome shotgun (WGS) entry which is preliminary data.</text>
</comment>
<protein>
    <submittedName>
        <fullName evidence="2">Uncharacterized protein</fullName>
    </submittedName>
</protein>
<dbReference type="EMBL" id="JAMYWD010000010">
    <property type="protein sequence ID" value="KAJ4957384.1"/>
    <property type="molecule type" value="Genomic_DNA"/>
</dbReference>
<keyword evidence="3" id="KW-1185">Reference proteome</keyword>
<dbReference type="AlphaFoldDB" id="A0A9Q0H596"/>
<dbReference type="OrthoDB" id="550279at2759"/>
<accession>A0A9Q0H596</accession>
<proteinExistence type="predicted"/>
<evidence type="ECO:0000256" key="1">
    <source>
        <dbReference type="SAM" id="MobiDB-lite"/>
    </source>
</evidence>
<name>A0A9Q0H596_9MAGN</name>
<feature type="compositionally biased region" description="Basic and acidic residues" evidence="1">
    <location>
        <begin position="29"/>
        <end position="42"/>
    </location>
</feature>
<reference evidence="2" key="1">
    <citation type="journal article" date="2023" name="Plant J.">
        <title>The genome of the king protea, Protea cynaroides.</title>
        <authorList>
            <person name="Chang J."/>
            <person name="Duong T.A."/>
            <person name="Schoeman C."/>
            <person name="Ma X."/>
            <person name="Roodt D."/>
            <person name="Barker N."/>
            <person name="Li Z."/>
            <person name="Van de Peer Y."/>
            <person name="Mizrachi E."/>
        </authorList>
    </citation>
    <scope>NUCLEOTIDE SEQUENCE</scope>
    <source>
        <tissue evidence="2">Young leaves</tissue>
    </source>
</reference>
<dbReference type="PANTHER" id="PTHR35750">
    <property type="entry name" value="PHOSPHOLIPID HYDROPEROXIDE GLUTATHIONE PEROXIDASE"/>
    <property type="match status" value="1"/>
</dbReference>
<sequence length="157" mass="17143">MGFLKRIGSILGFLKDGAHDAHDEDEDADEHHNRGDKAETRRPTAGFSVKVPVAAAGACMGPILTPCDLGDGGVQGLRWFAKRLRIDEDGDIAEEFLEEVLPGMPSGMDDHKSLPKFVVKYNTRPAKILSARQSASYWGIRSHLIYLSRLAAEARAA</sequence>
<organism evidence="2 3">
    <name type="scientific">Protea cynaroides</name>
    <dbReference type="NCBI Taxonomy" id="273540"/>
    <lineage>
        <taxon>Eukaryota</taxon>
        <taxon>Viridiplantae</taxon>
        <taxon>Streptophyta</taxon>
        <taxon>Embryophyta</taxon>
        <taxon>Tracheophyta</taxon>
        <taxon>Spermatophyta</taxon>
        <taxon>Magnoliopsida</taxon>
        <taxon>Proteales</taxon>
        <taxon>Proteaceae</taxon>
        <taxon>Protea</taxon>
    </lineage>
</organism>
<evidence type="ECO:0000313" key="2">
    <source>
        <dbReference type="EMBL" id="KAJ4957384.1"/>
    </source>
</evidence>
<gene>
    <name evidence="2" type="ORF">NE237_024495</name>
</gene>
<dbReference type="Proteomes" id="UP001141806">
    <property type="component" value="Unassembled WGS sequence"/>
</dbReference>
<feature type="region of interest" description="Disordered" evidence="1">
    <location>
        <begin position="19"/>
        <end position="43"/>
    </location>
</feature>
<evidence type="ECO:0000313" key="3">
    <source>
        <dbReference type="Proteomes" id="UP001141806"/>
    </source>
</evidence>
<dbReference type="PANTHER" id="PTHR35750:SF1">
    <property type="entry name" value="PHOSPHOLIPID HYDROPEROXIDE GLUTATHIONE PEROXIDASE"/>
    <property type="match status" value="1"/>
</dbReference>